<comment type="caution">
    <text evidence="6">The sequence shown here is derived from an EMBL/GenBank/DDBJ whole genome shotgun (WGS) entry which is preliminary data.</text>
</comment>
<dbReference type="PIRSF" id="PIRSF000103">
    <property type="entry name" value="HIBADH"/>
    <property type="match status" value="1"/>
</dbReference>
<dbReference type="InterPro" id="IPR036291">
    <property type="entry name" value="NAD(P)-bd_dom_sf"/>
</dbReference>
<dbReference type="InterPro" id="IPR002204">
    <property type="entry name" value="3-OH-isobutyrate_DH-rel_CS"/>
</dbReference>
<evidence type="ECO:0008006" key="8">
    <source>
        <dbReference type="Google" id="ProtNLM"/>
    </source>
</evidence>
<dbReference type="AlphaFoldDB" id="W4LCW3"/>
<evidence type="ECO:0000313" key="6">
    <source>
        <dbReference type="EMBL" id="ETW95769.1"/>
    </source>
</evidence>
<dbReference type="HOGENOM" id="CLU_035117_0_0_7"/>
<keyword evidence="7" id="KW-1185">Reference proteome</keyword>
<dbReference type="GO" id="GO:0051287">
    <property type="term" value="F:NAD binding"/>
    <property type="evidence" value="ECO:0007669"/>
    <property type="project" value="InterPro"/>
</dbReference>
<evidence type="ECO:0000256" key="3">
    <source>
        <dbReference type="PIRSR" id="PIRSR000103-1"/>
    </source>
</evidence>
<dbReference type="InterPro" id="IPR051265">
    <property type="entry name" value="HIBADH-related_NP60_sf"/>
</dbReference>
<evidence type="ECO:0000256" key="1">
    <source>
        <dbReference type="ARBA" id="ARBA00023002"/>
    </source>
</evidence>
<dbReference type="Pfam" id="PF14833">
    <property type="entry name" value="NAD_binding_11"/>
    <property type="match status" value="1"/>
</dbReference>
<keyword evidence="1" id="KW-0560">Oxidoreductase</keyword>
<feature type="active site" evidence="3">
    <location>
        <position position="171"/>
    </location>
</feature>
<reference evidence="6 7" key="1">
    <citation type="journal article" date="2014" name="Nature">
        <title>An environmental bacterial taxon with a large and distinct metabolic repertoire.</title>
        <authorList>
            <person name="Wilson M.C."/>
            <person name="Mori T."/>
            <person name="Ruckert C."/>
            <person name="Uria A.R."/>
            <person name="Helf M.J."/>
            <person name="Takada K."/>
            <person name="Gernert C."/>
            <person name="Steffens U.A."/>
            <person name="Heycke N."/>
            <person name="Schmitt S."/>
            <person name="Rinke C."/>
            <person name="Helfrich E.J."/>
            <person name="Brachmann A.O."/>
            <person name="Gurgui C."/>
            <person name="Wakimoto T."/>
            <person name="Kracht M."/>
            <person name="Crusemann M."/>
            <person name="Hentschel U."/>
            <person name="Abe I."/>
            <person name="Matsunaga S."/>
            <person name="Kalinowski J."/>
            <person name="Takeyama H."/>
            <person name="Piel J."/>
        </authorList>
    </citation>
    <scope>NUCLEOTIDE SEQUENCE [LARGE SCALE GENOMIC DNA]</scope>
    <source>
        <strain evidence="7">TSY1</strain>
    </source>
</reference>
<gene>
    <name evidence="6" type="ORF">ETSY1_29275</name>
</gene>
<dbReference type="InterPro" id="IPR013328">
    <property type="entry name" value="6PGD_dom2"/>
</dbReference>
<protein>
    <recommendedName>
        <fullName evidence="8">6-phosphogluconate dehydrogenase</fullName>
    </recommendedName>
</protein>
<evidence type="ECO:0000256" key="2">
    <source>
        <dbReference type="ARBA" id="ARBA00023027"/>
    </source>
</evidence>
<feature type="domain" description="3-hydroxyisobutyrate dehydrogenase-like NAD-binding" evidence="5">
    <location>
        <begin position="168"/>
        <end position="282"/>
    </location>
</feature>
<dbReference type="GO" id="GO:0016491">
    <property type="term" value="F:oxidoreductase activity"/>
    <property type="evidence" value="ECO:0007669"/>
    <property type="project" value="UniProtKB-KW"/>
</dbReference>
<sequence length="297" mass="31383">MAHLGFIGLGVMGSRMVKRLLDAGHEVTGYNRTASKAQWLRALGMQWGDTPREVATAADVVFTMVTHSQALQAVAEGPDGILAGLRPDAVLVDMSTVSPSISRNLAAQVVERGAHMLDAPVSGSAITLEQGTLSFMVGGDRAVYERVLPILRDIGPKATHVGTNGLAVCMKIATNLSLAVQMLAFSEGVLLAEKSGIARETAVEVLLNSVIASPMVHYRGPFVLGMPDEALFNVPMMQKDMQLALEMGRELNVPLPTTAATNQMLTAAHGMGLAEHDFAVVFEALARMSGLSSGHQG</sequence>
<dbReference type="SUPFAM" id="SSF48179">
    <property type="entry name" value="6-phosphogluconate dehydrogenase C-terminal domain-like"/>
    <property type="match status" value="1"/>
</dbReference>
<evidence type="ECO:0000259" key="5">
    <source>
        <dbReference type="Pfam" id="PF14833"/>
    </source>
</evidence>
<evidence type="ECO:0000313" key="7">
    <source>
        <dbReference type="Proteomes" id="UP000019141"/>
    </source>
</evidence>
<dbReference type="GO" id="GO:0050661">
    <property type="term" value="F:NADP binding"/>
    <property type="evidence" value="ECO:0007669"/>
    <property type="project" value="InterPro"/>
</dbReference>
<dbReference type="Pfam" id="PF03446">
    <property type="entry name" value="NAD_binding_2"/>
    <property type="match status" value="1"/>
</dbReference>
<dbReference type="InterPro" id="IPR029154">
    <property type="entry name" value="HIBADH-like_NADP-bd"/>
</dbReference>
<feature type="domain" description="6-phosphogluconate dehydrogenase NADP-binding" evidence="4">
    <location>
        <begin position="4"/>
        <end position="162"/>
    </location>
</feature>
<organism evidence="6 7">
    <name type="scientific">Entotheonella factor</name>
    <dbReference type="NCBI Taxonomy" id="1429438"/>
    <lineage>
        <taxon>Bacteria</taxon>
        <taxon>Pseudomonadati</taxon>
        <taxon>Nitrospinota/Tectimicrobiota group</taxon>
        <taxon>Candidatus Tectimicrobiota</taxon>
        <taxon>Candidatus Entotheonellia</taxon>
        <taxon>Candidatus Entotheonellales</taxon>
        <taxon>Candidatus Entotheonellaceae</taxon>
        <taxon>Candidatus Entotheonella</taxon>
    </lineage>
</organism>
<dbReference type="Gene3D" id="3.40.50.720">
    <property type="entry name" value="NAD(P)-binding Rossmann-like Domain"/>
    <property type="match status" value="1"/>
</dbReference>
<evidence type="ECO:0000259" key="4">
    <source>
        <dbReference type="Pfam" id="PF03446"/>
    </source>
</evidence>
<keyword evidence="2" id="KW-0520">NAD</keyword>
<dbReference type="PANTHER" id="PTHR43580">
    <property type="entry name" value="OXIDOREDUCTASE GLYR1-RELATED"/>
    <property type="match status" value="1"/>
</dbReference>
<dbReference type="Proteomes" id="UP000019141">
    <property type="component" value="Unassembled WGS sequence"/>
</dbReference>
<dbReference type="InterPro" id="IPR006115">
    <property type="entry name" value="6PGDH_NADP-bd"/>
</dbReference>
<name>W4LCW3_ENTF1</name>
<dbReference type="EMBL" id="AZHW01000873">
    <property type="protein sequence ID" value="ETW95769.1"/>
    <property type="molecule type" value="Genomic_DNA"/>
</dbReference>
<dbReference type="Gene3D" id="1.10.1040.10">
    <property type="entry name" value="N-(1-d-carboxylethyl)-l-norvaline Dehydrogenase, domain 2"/>
    <property type="match status" value="1"/>
</dbReference>
<dbReference type="InterPro" id="IPR015815">
    <property type="entry name" value="HIBADH-related"/>
</dbReference>
<dbReference type="SUPFAM" id="SSF51735">
    <property type="entry name" value="NAD(P)-binding Rossmann-fold domains"/>
    <property type="match status" value="1"/>
</dbReference>
<dbReference type="PROSITE" id="PS00895">
    <property type="entry name" value="3_HYDROXYISOBUT_DH"/>
    <property type="match status" value="1"/>
</dbReference>
<dbReference type="PANTHER" id="PTHR43580:SF2">
    <property type="entry name" value="CYTOKINE-LIKE NUCLEAR FACTOR N-PAC"/>
    <property type="match status" value="1"/>
</dbReference>
<dbReference type="GO" id="GO:0016054">
    <property type="term" value="P:organic acid catabolic process"/>
    <property type="evidence" value="ECO:0007669"/>
    <property type="project" value="UniProtKB-ARBA"/>
</dbReference>
<dbReference type="InterPro" id="IPR008927">
    <property type="entry name" value="6-PGluconate_DH-like_C_sf"/>
</dbReference>
<accession>W4LCW3</accession>
<proteinExistence type="predicted"/>